<keyword evidence="1" id="KW-0472">Membrane</keyword>
<evidence type="ECO:0000313" key="3">
    <source>
        <dbReference type="EMBL" id="MBZ1350085.1"/>
    </source>
</evidence>
<organism evidence="3 4">
    <name type="scientific">Zwartia hollandica</name>
    <dbReference type="NCBI Taxonomy" id="324606"/>
    <lineage>
        <taxon>Bacteria</taxon>
        <taxon>Pseudomonadati</taxon>
        <taxon>Pseudomonadota</taxon>
        <taxon>Betaproteobacteria</taxon>
        <taxon>Burkholderiales</taxon>
        <taxon>Alcaligenaceae</taxon>
        <taxon>Zwartia</taxon>
    </lineage>
</organism>
<dbReference type="PANTHER" id="PTHR30336">
    <property type="entry name" value="INNER MEMBRANE PROTEIN, PROBABLE PERMEASE"/>
    <property type="match status" value="1"/>
</dbReference>
<feature type="transmembrane region" description="Helical" evidence="1">
    <location>
        <begin position="48"/>
        <end position="69"/>
    </location>
</feature>
<dbReference type="CDD" id="cd06259">
    <property type="entry name" value="YdcF-like"/>
    <property type="match status" value="1"/>
</dbReference>
<evidence type="ECO:0000259" key="2">
    <source>
        <dbReference type="Pfam" id="PF02698"/>
    </source>
</evidence>
<keyword evidence="1" id="KW-0812">Transmembrane</keyword>
<dbReference type="GO" id="GO:0000270">
    <property type="term" value="P:peptidoglycan metabolic process"/>
    <property type="evidence" value="ECO:0007669"/>
    <property type="project" value="TreeGrafter"/>
</dbReference>
<evidence type="ECO:0000256" key="1">
    <source>
        <dbReference type="SAM" id="Phobius"/>
    </source>
</evidence>
<dbReference type="Gene3D" id="3.40.50.620">
    <property type="entry name" value="HUPs"/>
    <property type="match status" value="1"/>
</dbReference>
<reference evidence="3" key="1">
    <citation type="submission" date="2021-07" db="EMBL/GenBank/DDBJ databases">
        <title>New genus and species of the family Alcaligenaceae.</title>
        <authorList>
            <person name="Hahn M.W."/>
        </authorList>
    </citation>
    <scope>NUCLEOTIDE SEQUENCE</scope>
    <source>
        <strain evidence="3">LF4-65</strain>
    </source>
</reference>
<dbReference type="InterPro" id="IPR003848">
    <property type="entry name" value="DUF218"/>
</dbReference>
<dbReference type="PANTHER" id="PTHR30336:SF4">
    <property type="entry name" value="ENVELOPE BIOGENESIS FACTOR ELYC"/>
    <property type="match status" value="1"/>
</dbReference>
<protein>
    <submittedName>
        <fullName evidence="3">YdcF family protein</fullName>
    </submittedName>
</protein>
<dbReference type="InterPro" id="IPR014729">
    <property type="entry name" value="Rossmann-like_a/b/a_fold"/>
</dbReference>
<feature type="domain" description="DUF218" evidence="2">
    <location>
        <begin position="88"/>
        <end position="253"/>
    </location>
</feature>
<keyword evidence="4" id="KW-1185">Reference proteome</keyword>
<name>A0A953NB78_9BURK</name>
<dbReference type="InterPro" id="IPR051599">
    <property type="entry name" value="Cell_Envelope_Assoc"/>
</dbReference>
<accession>A0A953NB78</accession>
<dbReference type="RefSeq" id="WP_259660481.1">
    <property type="nucleotide sequence ID" value="NZ_JAHXRI010000006.1"/>
</dbReference>
<comment type="caution">
    <text evidence="3">The sequence shown here is derived from an EMBL/GenBank/DDBJ whole genome shotgun (WGS) entry which is preliminary data.</text>
</comment>
<dbReference type="EMBL" id="JAHXRI010000006">
    <property type="protein sequence ID" value="MBZ1350085.1"/>
    <property type="molecule type" value="Genomic_DNA"/>
</dbReference>
<dbReference type="GO" id="GO:0043164">
    <property type="term" value="P:Gram-negative-bacterium-type cell wall biogenesis"/>
    <property type="evidence" value="ECO:0007669"/>
    <property type="project" value="TreeGrafter"/>
</dbReference>
<proteinExistence type="predicted"/>
<dbReference type="AlphaFoldDB" id="A0A953NB78"/>
<keyword evidence="1" id="KW-1133">Transmembrane helix</keyword>
<dbReference type="Pfam" id="PF02698">
    <property type="entry name" value="DUF218"/>
    <property type="match status" value="1"/>
</dbReference>
<dbReference type="GO" id="GO:0005886">
    <property type="term" value="C:plasma membrane"/>
    <property type="evidence" value="ECO:0007669"/>
    <property type="project" value="TreeGrafter"/>
</dbReference>
<feature type="transmembrane region" description="Helical" evidence="1">
    <location>
        <begin position="21"/>
        <end position="42"/>
    </location>
</feature>
<evidence type="ECO:0000313" key="4">
    <source>
        <dbReference type="Proteomes" id="UP000739565"/>
    </source>
</evidence>
<gene>
    <name evidence="3" type="ORF">KZZ10_05460</name>
</gene>
<dbReference type="Proteomes" id="UP000739565">
    <property type="component" value="Unassembled WGS sequence"/>
</dbReference>
<sequence>MEGNKSNSAKSSLYKMIYLNKVLPIFVSPLGLVLILLMVAIYQRRRSLIISAVIILYVASAPFTSYYLLRSIEGGAIKLMPEDAPESDAVVVLGGMIDWVQTRSGVATEWGDPDRFWDGVALVKANRAPLLIFTGSKLPWQLGQETEGEVLKRYAQMLHVPRDRILVTARVENTADEAKAVSRLFDSVPKRIILVTSAFHMPRAQYLFEQMGFNVFAYPVDFRAAAKLDVWTAFLPSANALSTTDFCLREWLGRMYYRIKFHLSQFYV</sequence>